<evidence type="ECO:0000256" key="2">
    <source>
        <dbReference type="RuleBase" id="RU003876"/>
    </source>
</evidence>
<dbReference type="Gene3D" id="3.30.1120.90">
    <property type="entry name" value="Nucleosome assembly protein"/>
    <property type="match status" value="1"/>
</dbReference>
<dbReference type="InterPro" id="IPR037231">
    <property type="entry name" value="NAP-like_sf"/>
</dbReference>
<dbReference type="EMBL" id="HBHW01033894">
    <property type="protein sequence ID" value="CAE0058085.1"/>
    <property type="molecule type" value="Transcribed_RNA"/>
</dbReference>
<feature type="region of interest" description="Disordered" evidence="3">
    <location>
        <begin position="193"/>
        <end position="215"/>
    </location>
</feature>
<dbReference type="GO" id="GO:0005634">
    <property type="term" value="C:nucleus"/>
    <property type="evidence" value="ECO:0007669"/>
    <property type="project" value="InterPro"/>
</dbReference>
<evidence type="ECO:0000256" key="1">
    <source>
        <dbReference type="ARBA" id="ARBA00009947"/>
    </source>
</evidence>
<comment type="similarity">
    <text evidence="1 2">Belongs to the nucleosome assembly protein (NAP) family.</text>
</comment>
<dbReference type="InterPro" id="IPR002164">
    <property type="entry name" value="NAP_family"/>
</dbReference>
<dbReference type="SUPFAM" id="SSF143113">
    <property type="entry name" value="NAP-like"/>
    <property type="match status" value="1"/>
</dbReference>
<gene>
    <name evidence="4" type="ORF">RMAR00112_LOCUS26141</name>
</gene>
<dbReference type="GO" id="GO:0006334">
    <property type="term" value="P:nucleosome assembly"/>
    <property type="evidence" value="ECO:0007669"/>
    <property type="project" value="InterPro"/>
</dbReference>
<protein>
    <recommendedName>
        <fullName evidence="5">Nucleosome assembly protein</fullName>
    </recommendedName>
</protein>
<evidence type="ECO:0000313" key="4">
    <source>
        <dbReference type="EMBL" id="CAE0058085.1"/>
    </source>
</evidence>
<dbReference type="PANTHER" id="PTHR11875">
    <property type="entry name" value="TESTIS-SPECIFIC Y-ENCODED PROTEIN"/>
    <property type="match status" value="1"/>
</dbReference>
<accession>A0A7S3A2H9</accession>
<evidence type="ECO:0000256" key="3">
    <source>
        <dbReference type="SAM" id="MobiDB-lite"/>
    </source>
</evidence>
<sequence>MGNEERIVADLKTVSDRLKKYAAEHGRSVGLKMEEMELVEERRKLIRQLKGFWVKAMIRDETLTGQFSTKDIEILKHLVDIRTEEKQANQEFTIVFVFNENSFFSNPQICKKVTAHRSDGFVRVEPAAISWYENKSTFAEDHMNDGFCDSFSFFHWLESEEDLMGIALHIRGEFLSSAVDLFLSEVSGDDLFETETQTEDQDEESTLLSSDDDEY</sequence>
<dbReference type="Pfam" id="PF00956">
    <property type="entry name" value="NAP"/>
    <property type="match status" value="1"/>
</dbReference>
<name>A0A7S3A2H9_9RHOD</name>
<proteinExistence type="inferred from homology"/>
<dbReference type="AlphaFoldDB" id="A0A7S3A2H9"/>
<organism evidence="4">
    <name type="scientific">Rhodosorus marinus</name>
    <dbReference type="NCBI Taxonomy" id="101924"/>
    <lineage>
        <taxon>Eukaryota</taxon>
        <taxon>Rhodophyta</taxon>
        <taxon>Stylonematophyceae</taxon>
        <taxon>Stylonematales</taxon>
        <taxon>Stylonemataceae</taxon>
        <taxon>Rhodosorus</taxon>
    </lineage>
</organism>
<evidence type="ECO:0008006" key="5">
    <source>
        <dbReference type="Google" id="ProtNLM"/>
    </source>
</evidence>
<reference evidence="4" key="1">
    <citation type="submission" date="2021-01" db="EMBL/GenBank/DDBJ databases">
        <authorList>
            <person name="Corre E."/>
            <person name="Pelletier E."/>
            <person name="Niang G."/>
            <person name="Scheremetjew M."/>
            <person name="Finn R."/>
            <person name="Kale V."/>
            <person name="Holt S."/>
            <person name="Cochrane G."/>
            <person name="Meng A."/>
            <person name="Brown T."/>
            <person name="Cohen L."/>
        </authorList>
    </citation>
    <scope>NUCLEOTIDE SEQUENCE</scope>
    <source>
        <strain evidence="4">CCMP 769</strain>
    </source>
</reference>